<evidence type="ECO:0000313" key="8">
    <source>
        <dbReference type="Proteomes" id="UP000051461"/>
    </source>
</evidence>
<reference evidence="7 8" key="1">
    <citation type="journal article" date="2015" name="Genome Announc.">
        <title>Expanding the biotechnology potential of lactobacilli through comparative genomics of 213 strains and associated genera.</title>
        <authorList>
            <person name="Sun Z."/>
            <person name="Harris H.M."/>
            <person name="McCann A."/>
            <person name="Guo C."/>
            <person name="Argimon S."/>
            <person name="Zhang W."/>
            <person name="Yang X."/>
            <person name="Jeffery I.B."/>
            <person name="Cooney J.C."/>
            <person name="Kagawa T.F."/>
            <person name="Liu W."/>
            <person name="Song Y."/>
            <person name="Salvetti E."/>
            <person name="Wrobel A."/>
            <person name="Rasinkangas P."/>
            <person name="Parkhill J."/>
            <person name="Rea M.C."/>
            <person name="O'Sullivan O."/>
            <person name="Ritari J."/>
            <person name="Douillard F.P."/>
            <person name="Paul Ross R."/>
            <person name="Yang R."/>
            <person name="Briner A.E."/>
            <person name="Felis G.E."/>
            <person name="de Vos W.M."/>
            <person name="Barrangou R."/>
            <person name="Klaenhammer T.R."/>
            <person name="Caufield P.W."/>
            <person name="Cui Y."/>
            <person name="Zhang H."/>
            <person name="O'Toole P.W."/>
        </authorList>
    </citation>
    <scope>NUCLEOTIDE SEQUENCE [LARGE SCALE GENOMIC DNA]</scope>
    <source>
        <strain evidence="7 8">DSM 20003</strain>
    </source>
</reference>
<dbReference type="Pfam" id="PF13531">
    <property type="entry name" value="SBP_bac_11"/>
    <property type="match status" value="1"/>
</dbReference>
<dbReference type="Proteomes" id="UP000051461">
    <property type="component" value="Unassembled WGS sequence"/>
</dbReference>
<keyword evidence="6" id="KW-0812">Transmembrane</keyword>
<keyword evidence="3" id="KW-0813">Transport</keyword>
<accession>A0A0R1GQB0</accession>
<evidence type="ECO:0000256" key="6">
    <source>
        <dbReference type="SAM" id="Phobius"/>
    </source>
</evidence>
<keyword evidence="5" id="KW-0574">Periplasm</keyword>
<gene>
    <name evidence="7" type="ORF">FC07_GL000395</name>
</gene>
<dbReference type="PROSITE" id="PS00757">
    <property type="entry name" value="PROK_SULFATE_BIND_2"/>
    <property type="match status" value="1"/>
</dbReference>
<name>A0A0R1GQB0_9LACO</name>
<dbReference type="NCBIfam" id="NF008022">
    <property type="entry name" value="PRK10752.1"/>
    <property type="match status" value="1"/>
</dbReference>
<evidence type="ECO:0000256" key="2">
    <source>
        <dbReference type="ARBA" id="ARBA00006099"/>
    </source>
</evidence>
<dbReference type="SUPFAM" id="SSF53850">
    <property type="entry name" value="Periplasmic binding protein-like II"/>
    <property type="match status" value="1"/>
</dbReference>
<evidence type="ECO:0000256" key="5">
    <source>
        <dbReference type="ARBA" id="ARBA00022764"/>
    </source>
</evidence>
<dbReference type="GO" id="GO:1901681">
    <property type="term" value="F:sulfur compound binding"/>
    <property type="evidence" value="ECO:0007669"/>
    <property type="project" value="InterPro"/>
</dbReference>
<dbReference type="GO" id="GO:1902358">
    <property type="term" value="P:sulfate transmembrane transport"/>
    <property type="evidence" value="ECO:0007669"/>
    <property type="project" value="InterPro"/>
</dbReference>
<keyword evidence="6" id="KW-1133">Transmembrane helix</keyword>
<proteinExistence type="inferred from homology"/>
<evidence type="ECO:0000256" key="3">
    <source>
        <dbReference type="ARBA" id="ARBA00022448"/>
    </source>
</evidence>
<dbReference type="Gene3D" id="3.40.190.10">
    <property type="entry name" value="Periplasmic binding protein-like II"/>
    <property type="match status" value="2"/>
</dbReference>
<comment type="subcellular location">
    <subcellularLocation>
        <location evidence="1">Periplasm</location>
    </subcellularLocation>
</comment>
<sequence length="345" mass="39036">MFHRLKQFKLYLIFGLIIVLGGAYWGFYLHQLHQADQASTKLTLTNVSYDPTREFYTTYDQYFQKYWQQKTGQQININVSNGGSGKQANAVIDGNQADVVTLAGAQDITSIQKAGLIDKNWEQAYPHHSAPYTSTIVFLVRKNNPKHIQDWDDLVKANVKSITPNPKTSGGARWNFLAAWAYANAHHLNAKQFVKKMYQNVAVLDAGSRDATTTFVQNQQGDVLVTWENEAKLTLKEHPGKYEIVTPSISIKTEPSVAVVNQVAKSRHTTKVANAYIKQLYSTKAQRIIAQNFYRPTNQKVAQAYKSEFPAVKMVTIDDPQFGGWAKVQQKFFADNGIFDQIYTK</sequence>
<dbReference type="AlphaFoldDB" id="A0A0R1GQB0"/>
<protein>
    <submittedName>
        <fullName evidence="7">Sulfate-binding protein</fullName>
    </submittedName>
</protein>
<dbReference type="PANTHER" id="PTHR30368">
    <property type="entry name" value="SULFATE-BINDING PROTEIN"/>
    <property type="match status" value="1"/>
</dbReference>
<keyword evidence="8" id="KW-1185">Reference proteome</keyword>
<dbReference type="InterPro" id="IPR005669">
    <property type="entry name" value="Thiosulph/SO4-bd"/>
</dbReference>
<dbReference type="GO" id="GO:0042597">
    <property type="term" value="C:periplasmic space"/>
    <property type="evidence" value="ECO:0007669"/>
    <property type="project" value="UniProtKB-SubCell"/>
</dbReference>
<evidence type="ECO:0000256" key="4">
    <source>
        <dbReference type="ARBA" id="ARBA00022729"/>
    </source>
</evidence>
<dbReference type="CDD" id="cd01005">
    <property type="entry name" value="PBP2_CysP"/>
    <property type="match status" value="1"/>
</dbReference>
<dbReference type="PANTHER" id="PTHR30368:SF2">
    <property type="entry name" value="SULFATE-BINDING PROTEIN"/>
    <property type="match status" value="1"/>
</dbReference>
<keyword evidence="6" id="KW-0472">Membrane</keyword>
<dbReference type="NCBIfam" id="TIGR00971">
    <property type="entry name" value="3a0106s03"/>
    <property type="match status" value="1"/>
</dbReference>
<dbReference type="GO" id="GO:0140104">
    <property type="term" value="F:molecular carrier activity"/>
    <property type="evidence" value="ECO:0007669"/>
    <property type="project" value="InterPro"/>
</dbReference>
<dbReference type="InterPro" id="IPR034408">
    <property type="entry name" value="Sulphate/thiosulphate_BS"/>
</dbReference>
<dbReference type="RefSeq" id="WP_057904904.1">
    <property type="nucleotide sequence ID" value="NZ_AZDA01000090.1"/>
</dbReference>
<dbReference type="PATRIC" id="fig|1423726.3.peg.411"/>
<dbReference type="EMBL" id="AZDA01000090">
    <property type="protein sequence ID" value="KRK34643.1"/>
    <property type="molecule type" value="Genomic_DNA"/>
</dbReference>
<dbReference type="STRING" id="1423726.FC07_GL000395"/>
<organism evidence="7 8">
    <name type="scientific">Loigolactobacillus bifermentans DSM 20003</name>
    <dbReference type="NCBI Taxonomy" id="1423726"/>
    <lineage>
        <taxon>Bacteria</taxon>
        <taxon>Bacillati</taxon>
        <taxon>Bacillota</taxon>
        <taxon>Bacilli</taxon>
        <taxon>Lactobacillales</taxon>
        <taxon>Lactobacillaceae</taxon>
        <taxon>Loigolactobacillus</taxon>
    </lineage>
</organism>
<evidence type="ECO:0000256" key="1">
    <source>
        <dbReference type="ARBA" id="ARBA00004418"/>
    </source>
</evidence>
<evidence type="ECO:0000313" key="7">
    <source>
        <dbReference type="EMBL" id="KRK34643.1"/>
    </source>
</evidence>
<comment type="similarity">
    <text evidence="2">Belongs to the prokaryotic sulfate-binding protein family.</text>
</comment>
<keyword evidence="4" id="KW-0732">Signal</keyword>
<feature type="transmembrane region" description="Helical" evidence="6">
    <location>
        <begin position="12"/>
        <end position="30"/>
    </location>
</feature>
<comment type="caution">
    <text evidence="7">The sequence shown here is derived from an EMBL/GenBank/DDBJ whole genome shotgun (WGS) entry which is preliminary data.</text>
</comment>
<dbReference type="OrthoDB" id="9802127at2"/>